<name>A0AAV3GH89_ENTFL</name>
<keyword evidence="1" id="KW-0472">Membrane</keyword>
<dbReference type="AlphaFoldDB" id="A0AAV3GH89"/>
<feature type="transmembrane region" description="Helical" evidence="1">
    <location>
        <begin position="53"/>
        <end position="74"/>
    </location>
</feature>
<protein>
    <recommendedName>
        <fullName evidence="4">Alkaline shock response membrane anchor protein AmaP</fullName>
    </recommendedName>
</protein>
<proteinExistence type="predicted"/>
<gene>
    <name evidence="2" type="ORF">HMPREF1336_02916</name>
</gene>
<reference evidence="2 3" key="1">
    <citation type="submission" date="2012-04" db="EMBL/GenBank/DDBJ databases">
        <authorList>
            <person name="Weinstock G."/>
            <person name="Sodergren E."/>
            <person name="Lobos E.A."/>
            <person name="Fulton L."/>
            <person name="Fulton R."/>
            <person name="Courtney L."/>
            <person name="Fronick C."/>
            <person name="O'Laughlin M."/>
            <person name="Godfrey J."/>
            <person name="Wilson R.M."/>
            <person name="Miner T."/>
            <person name="Farmer C."/>
            <person name="Delehaunty K."/>
            <person name="Cordes M."/>
            <person name="Minx P."/>
            <person name="Tomlinson C."/>
            <person name="Chen J."/>
            <person name="Wollam A."/>
            <person name="Pepin K.H."/>
            <person name="Bhonagiri V."/>
            <person name="Zhang X."/>
            <person name="Suruliraj S."/>
            <person name="Warren W."/>
            <person name="Mitreva M."/>
            <person name="Mardis E.R."/>
            <person name="Wilson R.K."/>
        </authorList>
    </citation>
    <scope>NUCLEOTIDE SEQUENCE [LARGE SCALE GENOMIC DNA]</scope>
    <source>
        <strain evidence="2 3">ERV63</strain>
    </source>
</reference>
<dbReference type="NCBIfam" id="NF033218">
    <property type="entry name" value="anchor_AmaP"/>
    <property type="match status" value="1"/>
</dbReference>
<keyword evidence="1" id="KW-0812">Transmembrane</keyword>
<dbReference type="Proteomes" id="UP000004117">
    <property type="component" value="Unassembled WGS sequence"/>
</dbReference>
<accession>A0AAV3GH89</accession>
<evidence type="ECO:0000256" key="1">
    <source>
        <dbReference type="SAM" id="Phobius"/>
    </source>
</evidence>
<dbReference type="RefSeq" id="WP_002417140.1">
    <property type="nucleotide sequence ID" value="NZ_JH805751.1"/>
</dbReference>
<sequence>MTRGGKVLFSFIALVLGTFLFTVFVHYQFVYSLNIRFIKPEVYPLIGNYMPFYFYWGSVIGMAILALVILWIILRPTEVTSIKLSEDKGKLEIKKSAIVGLIQSQVSQTNLLNDSKVKVKMYKRKIKVRIVGSTSENKAVVSQTNQFIESVDAYIKEFIGLDTAIKTEVVFKNTARSNTNKTRKKRVV</sequence>
<evidence type="ECO:0000313" key="2">
    <source>
        <dbReference type="EMBL" id="EJV13516.1"/>
    </source>
</evidence>
<feature type="transmembrane region" description="Helical" evidence="1">
    <location>
        <begin position="7"/>
        <end position="33"/>
    </location>
</feature>
<evidence type="ECO:0008006" key="4">
    <source>
        <dbReference type="Google" id="ProtNLM"/>
    </source>
</evidence>
<evidence type="ECO:0000313" key="3">
    <source>
        <dbReference type="Proteomes" id="UP000004117"/>
    </source>
</evidence>
<dbReference type="EMBL" id="ALZR01000110">
    <property type="protein sequence ID" value="EJV13516.1"/>
    <property type="molecule type" value="Genomic_DNA"/>
</dbReference>
<keyword evidence="1" id="KW-1133">Transmembrane helix</keyword>
<comment type="caution">
    <text evidence="2">The sequence shown here is derived from an EMBL/GenBank/DDBJ whole genome shotgun (WGS) entry which is preliminary data.</text>
</comment>
<organism evidence="2 3">
    <name type="scientific">Enterococcus faecalis ERV63</name>
    <dbReference type="NCBI Taxonomy" id="1134793"/>
    <lineage>
        <taxon>Bacteria</taxon>
        <taxon>Bacillati</taxon>
        <taxon>Bacillota</taxon>
        <taxon>Bacilli</taxon>
        <taxon>Lactobacillales</taxon>
        <taxon>Enterococcaceae</taxon>
        <taxon>Enterococcus</taxon>
    </lineage>
</organism>